<keyword evidence="1" id="KW-1133">Transmembrane helix</keyword>
<feature type="transmembrane region" description="Helical" evidence="1">
    <location>
        <begin position="60"/>
        <end position="80"/>
    </location>
</feature>
<keyword evidence="1" id="KW-0472">Membrane</keyword>
<dbReference type="Pfam" id="PF07811">
    <property type="entry name" value="TadE"/>
    <property type="match status" value="1"/>
</dbReference>
<sequence>MPADPDMRVGVFLRTSLHPRTLPRAPISATVTRNNETVTHMPHQPPHNAHRETGSVTAEFAVLLPAVVLLILIVLAAALISRADISVHTAARTTARAVSVGLDPPATPHTTTHITRHGGWVTVHAQRHITFAGIPLPALSVDATATTLDEVALGAPQ</sequence>
<dbReference type="STRING" id="471856.Jden_2221"/>
<dbReference type="InterPro" id="IPR012495">
    <property type="entry name" value="TadE-like_dom"/>
</dbReference>
<organism evidence="3 4">
    <name type="scientific">Jonesia denitrificans (strain ATCC 14870 / DSM 20603 / BCRC 15368 / CIP 55.134 / JCM 11481 / NBRC 15587 / NCTC 10816 / Prevot 55134)</name>
    <name type="common">Listeria denitrificans</name>
    <dbReference type="NCBI Taxonomy" id="471856"/>
    <lineage>
        <taxon>Bacteria</taxon>
        <taxon>Bacillati</taxon>
        <taxon>Actinomycetota</taxon>
        <taxon>Actinomycetes</taxon>
        <taxon>Micrococcales</taxon>
        <taxon>Jonesiaceae</taxon>
        <taxon>Jonesia</taxon>
    </lineage>
</organism>
<dbReference type="AlphaFoldDB" id="C7R1M3"/>
<evidence type="ECO:0000313" key="4">
    <source>
        <dbReference type="Proteomes" id="UP000000628"/>
    </source>
</evidence>
<dbReference type="Proteomes" id="UP000000628">
    <property type="component" value="Chromosome"/>
</dbReference>
<keyword evidence="4" id="KW-1185">Reference proteome</keyword>
<dbReference type="KEGG" id="jde:Jden_2221"/>
<dbReference type="HOGENOM" id="CLU_1675551_0_0_11"/>
<protein>
    <submittedName>
        <fullName evidence="3">TadE family protein</fullName>
    </submittedName>
</protein>
<accession>C7R1M3</accession>
<proteinExistence type="predicted"/>
<evidence type="ECO:0000259" key="2">
    <source>
        <dbReference type="Pfam" id="PF07811"/>
    </source>
</evidence>
<name>C7R1M3_JONDD</name>
<feature type="domain" description="TadE-like" evidence="2">
    <location>
        <begin position="54"/>
        <end position="96"/>
    </location>
</feature>
<evidence type="ECO:0000256" key="1">
    <source>
        <dbReference type="SAM" id="Phobius"/>
    </source>
</evidence>
<evidence type="ECO:0000313" key="3">
    <source>
        <dbReference type="EMBL" id="ACV09858.1"/>
    </source>
</evidence>
<reference evidence="3 4" key="1">
    <citation type="journal article" date="2009" name="Stand. Genomic Sci.">
        <title>Complete genome sequence of Jonesia denitrificans type strain (Prevot 55134).</title>
        <authorList>
            <person name="Pukall R."/>
            <person name="Gehrich-Schroter G."/>
            <person name="Lapidus A."/>
            <person name="Nolan M."/>
            <person name="Glavina Del Rio T."/>
            <person name="Lucas S."/>
            <person name="Chen F."/>
            <person name="Tice H."/>
            <person name="Pitluck S."/>
            <person name="Cheng J.F."/>
            <person name="Copeland A."/>
            <person name="Saunders E."/>
            <person name="Brettin T."/>
            <person name="Detter J.C."/>
            <person name="Bruce D."/>
            <person name="Goodwin L."/>
            <person name="Pati A."/>
            <person name="Ivanova N."/>
            <person name="Mavromatis K."/>
            <person name="Ovchinnikova G."/>
            <person name="Chen A."/>
            <person name="Palaniappan K."/>
            <person name="Land M."/>
            <person name="Hauser L."/>
            <person name="Chang Y.J."/>
            <person name="Jeffries C.D."/>
            <person name="Chain P."/>
            <person name="Goker M."/>
            <person name="Bristow J."/>
            <person name="Eisen J.A."/>
            <person name="Markowitz V."/>
            <person name="Hugenholtz P."/>
            <person name="Kyrpides N.C."/>
            <person name="Klenk H.P."/>
            <person name="Han C."/>
        </authorList>
    </citation>
    <scope>NUCLEOTIDE SEQUENCE [LARGE SCALE GENOMIC DNA]</scope>
    <source>
        <strain evidence="4">ATCC 14870 / DSM 20603 / BCRC 15368 / CIP 55.134 / JCM 11481 / NBRC 15587 / NCTC 10816 / Prevot 55134</strain>
    </source>
</reference>
<gene>
    <name evidence="3" type="ordered locus">Jden_2221</name>
</gene>
<dbReference type="EMBL" id="CP001706">
    <property type="protein sequence ID" value="ACV09858.1"/>
    <property type="molecule type" value="Genomic_DNA"/>
</dbReference>
<keyword evidence="1" id="KW-0812">Transmembrane</keyword>